<accession>A0A9D1L344</accession>
<feature type="compositionally biased region" description="Acidic residues" evidence="1">
    <location>
        <begin position="378"/>
        <end position="388"/>
    </location>
</feature>
<proteinExistence type="predicted"/>
<name>A0A9D1L344_9FIRM</name>
<evidence type="ECO:0000256" key="1">
    <source>
        <dbReference type="SAM" id="MobiDB-lite"/>
    </source>
</evidence>
<sequence>MKKDVKKLLAEHRAEILPDERVKEKVKRDLGISSVTESRLSYAHGGERAVTDRRKATTAVIAVVLIAAVFLCIFLPLWLGRGGTSGTVTPPGGGIFGSITDADSFYAYGAASVGSILSSAASGAAQTAAEAGSAAESRAESASGSDAEQVETLNKYLSIVESLLSDGGITETAVAPAEGYAFGMNVVSTDLLGGTSSYTLYYNKQFVGASTDDDEREENYAIDGVLVVDGAEYPVTGNYQTETESGEQGGELFFRAYTSDDRRSYIEVRQEYETEEEGQESETEVEYVYTVRRDGETAERMTVEYEEENGELELMMTIERGGARETLYFEDETEGGERVIAVHGNLDGTPVSFRIYVREGEYHYVFGDGSEAGGDRPYDDDDDDDDDD</sequence>
<keyword evidence="2" id="KW-0812">Transmembrane</keyword>
<keyword evidence="2" id="KW-1133">Transmembrane helix</keyword>
<feature type="non-terminal residue" evidence="3">
    <location>
        <position position="388"/>
    </location>
</feature>
<evidence type="ECO:0000313" key="3">
    <source>
        <dbReference type="EMBL" id="HIU21533.1"/>
    </source>
</evidence>
<dbReference type="Proteomes" id="UP000824088">
    <property type="component" value="Unassembled WGS sequence"/>
</dbReference>
<reference evidence="3" key="1">
    <citation type="submission" date="2020-10" db="EMBL/GenBank/DDBJ databases">
        <authorList>
            <person name="Gilroy R."/>
        </authorList>
    </citation>
    <scope>NUCLEOTIDE SEQUENCE</scope>
    <source>
        <strain evidence="3">1063</strain>
    </source>
</reference>
<gene>
    <name evidence="3" type="ORF">IAD51_04805</name>
</gene>
<dbReference type="AlphaFoldDB" id="A0A9D1L344"/>
<comment type="caution">
    <text evidence="3">The sequence shown here is derived from an EMBL/GenBank/DDBJ whole genome shotgun (WGS) entry which is preliminary data.</text>
</comment>
<organism evidence="3 4">
    <name type="scientific">Candidatus Limadaptatus stercorigallinarum</name>
    <dbReference type="NCBI Taxonomy" id="2840845"/>
    <lineage>
        <taxon>Bacteria</taxon>
        <taxon>Bacillati</taxon>
        <taxon>Bacillota</taxon>
        <taxon>Clostridia</taxon>
        <taxon>Eubacteriales</taxon>
        <taxon>Candidatus Limadaptatus</taxon>
    </lineage>
</organism>
<feature type="region of interest" description="Disordered" evidence="1">
    <location>
        <begin position="366"/>
        <end position="388"/>
    </location>
</feature>
<evidence type="ECO:0000313" key="4">
    <source>
        <dbReference type="Proteomes" id="UP000824088"/>
    </source>
</evidence>
<dbReference type="EMBL" id="DVMN01000086">
    <property type="protein sequence ID" value="HIU21533.1"/>
    <property type="molecule type" value="Genomic_DNA"/>
</dbReference>
<keyword evidence="2" id="KW-0472">Membrane</keyword>
<protein>
    <submittedName>
        <fullName evidence="3">Uncharacterized protein</fullName>
    </submittedName>
</protein>
<feature type="transmembrane region" description="Helical" evidence="2">
    <location>
        <begin position="58"/>
        <end position="79"/>
    </location>
</feature>
<evidence type="ECO:0000256" key="2">
    <source>
        <dbReference type="SAM" id="Phobius"/>
    </source>
</evidence>
<reference evidence="3" key="2">
    <citation type="journal article" date="2021" name="PeerJ">
        <title>Extensive microbial diversity within the chicken gut microbiome revealed by metagenomics and culture.</title>
        <authorList>
            <person name="Gilroy R."/>
            <person name="Ravi A."/>
            <person name="Getino M."/>
            <person name="Pursley I."/>
            <person name="Horton D.L."/>
            <person name="Alikhan N.F."/>
            <person name="Baker D."/>
            <person name="Gharbi K."/>
            <person name="Hall N."/>
            <person name="Watson M."/>
            <person name="Adriaenssens E.M."/>
            <person name="Foster-Nyarko E."/>
            <person name="Jarju S."/>
            <person name="Secka A."/>
            <person name="Antonio M."/>
            <person name="Oren A."/>
            <person name="Chaudhuri R.R."/>
            <person name="La Ragione R."/>
            <person name="Hildebrand F."/>
            <person name="Pallen M.J."/>
        </authorList>
    </citation>
    <scope>NUCLEOTIDE SEQUENCE</scope>
    <source>
        <strain evidence="3">1063</strain>
    </source>
</reference>